<protein>
    <submittedName>
        <fullName evidence="2">Uncharacterized protein</fullName>
    </submittedName>
</protein>
<evidence type="ECO:0000313" key="3">
    <source>
        <dbReference type="Proteomes" id="UP000237000"/>
    </source>
</evidence>
<proteinExistence type="predicted"/>
<feature type="region of interest" description="Disordered" evidence="1">
    <location>
        <begin position="39"/>
        <end position="61"/>
    </location>
</feature>
<accession>A0A2P5F8M7</accession>
<name>A0A2P5F8M7_TREOI</name>
<comment type="caution">
    <text evidence="2">The sequence shown here is derived from an EMBL/GenBank/DDBJ whole genome shotgun (WGS) entry which is preliminary data.</text>
</comment>
<gene>
    <name evidence="2" type="ORF">TorRG33x02_101760</name>
</gene>
<reference evidence="3" key="1">
    <citation type="submission" date="2016-06" db="EMBL/GenBank/DDBJ databases">
        <title>Parallel loss of symbiosis genes in relatives of nitrogen-fixing non-legume Parasponia.</title>
        <authorList>
            <person name="Van Velzen R."/>
            <person name="Holmer R."/>
            <person name="Bu F."/>
            <person name="Rutten L."/>
            <person name="Van Zeijl A."/>
            <person name="Liu W."/>
            <person name="Santuari L."/>
            <person name="Cao Q."/>
            <person name="Sharma T."/>
            <person name="Shen D."/>
            <person name="Roswanjaya Y."/>
            <person name="Wardhani T."/>
            <person name="Kalhor M.S."/>
            <person name="Jansen J."/>
            <person name="Van den Hoogen J."/>
            <person name="Gungor B."/>
            <person name="Hartog M."/>
            <person name="Hontelez J."/>
            <person name="Verver J."/>
            <person name="Yang W.-C."/>
            <person name="Schijlen E."/>
            <person name="Repin R."/>
            <person name="Schilthuizen M."/>
            <person name="Schranz E."/>
            <person name="Heidstra R."/>
            <person name="Miyata K."/>
            <person name="Fedorova E."/>
            <person name="Kohlen W."/>
            <person name="Bisseling T."/>
            <person name="Smit S."/>
            <person name="Geurts R."/>
        </authorList>
    </citation>
    <scope>NUCLEOTIDE SEQUENCE [LARGE SCALE GENOMIC DNA]</scope>
    <source>
        <strain evidence="3">cv. RG33-2</strain>
    </source>
</reference>
<evidence type="ECO:0000313" key="2">
    <source>
        <dbReference type="EMBL" id="PON94137.1"/>
    </source>
</evidence>
<dbReference type="Proteomes" id="UP000237000">
    <property type="component" value="Unassembled WGS sequence"/>
</dbReference>
<organism evidence="2 3">
    <name type="scientific">Trema orientale</name>
    <name type="common">Charcoal tree</name>
    <name type="synonym">Celtis orientalis</name>
    <dbReference type="NCBI Taxonomy" id="63057"/>
    <lineage>
        <taxon>Eukaryota</taxon>
        <taxon>Viridiplantae</taxon>
        <taxon>Streptophyta</taxon>
        <taxon>Embryophyta</taxon>
        <taxon>Tracheophyta</taxon>
        <taxon>Spermatophyta</taxon>
        <taxon>Magnoliopsida</taxon>
        <taxon>eudicotyledons</taxon>
        <taxon>Gunneridae</taxon>
        <taxon>Pentapetalae</taxon>
        <taxon>rosids</taxon>
        <taxon>fabids</taxon>
        <taxon>Rosales</taxon>
        <taxon>Cannabaceae</taxon>
        <taxon>Trema</taxon>
    </lineage>
</organism>
<dbReference type="OrthoDB" id="10524862at2759"/>
<dbReference type="InParanoid" id="A0A2P5F8M7"/>
<keyword evidence="3" id="KW-1185">Reference proteome</keyword>
<evidence type="ECO:0000256" key="1">
    <source>
        <dbReference type="SAM" id="MobiDB-lite"/>
    </source>
</evidence>
<dbReference type="AlphaFoldDB" id="A0A2P5F8M7"/>
<sequence length="61" mass="6741">METNRPDPGGDSVGFGGKVAHKKLDEWMRDSVGLAYVHPPRGPVPHKQQIQYKSSKLALVE</sequence>
<dbReference type="EMBL" id="JXTC01000054">
    <property type="protein sequence ID" value="PON94137.1"/>
    <property type="molecule type" value="Genomic_DNA"/>
</dbReference>